<dbReference type="Gramene" id="Pp3c26_10110V3.2">
    <property type="protein sequence ID" value="Pp3c26_10110V3.2"/>
    <property type="gene ID" value="Pp3c26_10110"/>
</dbReference>
<evidence type="ECO:0000313" key="2">
    <source>
        <dbReference type="EnsemblPlants" id="Pp3c26_10110V3.2"/>
    </source>
</evidence>
<reference evidence="2 3" key="1">
    <citation type="journal article" date="2008" name="Science">
        <title>The Physcomitrella genome reveals evolutionary insights into the conquest of land by plants.</title>
        <authorList>
            <person name="Rensing S."/>
            <person name="Lang D."/>
            <person name="Zimmer A."/>
            <person name="Terry A."/>
            <person name="Salamov A."/>
            <person name="Shapiro H."/>
            <person name="Nishiyama T."/>
            <person name="Perroud P.-F."/>
            <person name="Lindquist E."/>
            <person name="Kamisugi Y."/>
            <person name="Tanahashi T."/>
            <person name="Sakakibara K."/>
            <person name="Fujita T."/>
            <person name="Oishi K."/>
            <person name="Shin-I T."/>
            <person name="Kuroki Y."/>
            <person name="Toyoda A."/>
            <person name="Suzuki Y."/>
            <person name="Hashimoto A."/>
            <person name="Yamaguchi K."/>
            <person name="Sugano A."/>
            <person name="Kohara Y."/>
            <person name="Fujiyama A."/>
            <person name="Anterola A."/>
            <person name="Aoki S."/>
            <person name="Ashton N."/>
            <person name="Barbazuk W.B."/>
            <person name="Barker E."/>
            <person name="Bennetzen J."/>
            <person name="Bezanilla M."/>
            <person name="Blankenship R."/>
            <person name="Cho S.H."/>
            <person name="Dutcher S."/>
            <person name="Estelle M."/>
            <person name="Fawcett J.A."/>
            <person name="Gundlach H."/>
            <person name="Hanada K."/>
            <person name="Heyl A."/>
            <person name="Hicks K.A."/>
            <person name="Hugh J."/>
            <person name="Lohr M."/>
            <person name="Mayer K."/>
            <person name="Melkozernov A."/>
            <person name="Murata T."/>
            <person name="Nelson D."/>
            <person name="Pils B."/>
            <person name="Prigge M."/>
            <person name="Reiss B."/>
            <person name="Renner T."/>
            <person name="Rombauts S."/>
            <person name="Rushton P."/>
            <person name="Sanderfoot A."/>
            <person name="Schween G."/>
            <person name="Shiu S.-H."/>
            <person name="Stueber K."/>
            <person name="Theodoulou F.L."/>
            <person name="Tu H."/>
            <person name="Van de Peer Y."/>
            <person name="Verrier P.J."/>
            <person name="Waters E."/>
            <person name="Wood A."/>
            <person name="Yang L."/>
            <person name="Cove D."/>
            <person name="Cuming A."/>
            <person name="Hasebe M."/>
            <person name="Lucas S."/>
            <person name="Mishler D.B."/>
            <person name="Reski R."/>
            <person name="Grigoriev I."/>
            <person name="Quatrano R.S."/>
            <person name="Boore J.L."/>
        </authorList>
    </citation>
    <scope>NUCLEOTIDE SEQUENCE [LARGE SCALE GENOMIC DNA]</scope>
    <source>
        <strain evidence="2 3">cv. Gransden 2004</strain>
    </source>
</reference>
<dbReference type="RefSeq" id="XP_073387732.1">
    <property type="nucleotide sequence ID" value="XM_073531631.1"/>
</dbReference>
<reference evidence="2" key="3">
    <citation type="submission" date="2020-12" db="UniProtKB">
        <authorList>
            <consortium name="EnsemblPlants"/>
        </authorList>
    </citation>
    <scope>IDENTIFICATION</scope>
</reference>
<dbReference type="Proteomes" id="UP000006727">
    <property type="component" value="Chromosome 26"/>
</dbReference>
<protein>
    <recommendedName>
        <fullName evidence="1">SigF-like NTF2-like domain-containing protein</fullName>
    </recommendedName>
</protein>
<evidence type="ECO:0000259" key="1">
    <source>
        <dbReference type="Pfam" id="PF24840"/>
    </source>
</evidence>
<feature type="domain" description="SigF-like NTF2-like" evidence="1">
    <location>
        <begin position="1"/>
        <end position="168"/>
    </location>
</feature>
<accession>A0A7I4CR36</accession>
<dbReference type="PANTHER" id="PTHR35393">
    <property type="entry name" value="CHROMOSOME 1, WHOLE GENOME SHOTGUN SEQUENCE"/>
    <property type="match status" value="1"/>
</dbReference>
<name>A0A7I4CR36_PHYPA</name>
<dbReference type="OMA" id="VRICPWI"/>
<dbReference type="AlphaFoldDB" id="A0A7I4CR36"/>
<sequence>MEDPANEVEGVVRLLVDKPTLLRQAETLKKYFTNDVEFYHLYLNTNCGLRALIAIYQLGQLFLNYSGVDFHNIVYDEVRNSLAVRMTVYIRPWLLLWRTINLELFALLELEDVIVKGQTVKKVKVQRDYFQRDPLVQFIPVIGQIYNSNTLRLIIGNTQALLFQIFQWVITLLLPPKLWHRWFGLYSFDVAFHGE</sequence>
<keyword evidence="3" id="KW-1185">Reference proteome</keyword>
<dbReference type="InterPro" id="IPR057514">
    <property type="entry name" value="NTF2_SigF"/>
</dbReference>
<dbReference type="EnsemblPlants" id="Pp3c26_10110V3.2">
    <property type="protein sequence ID" value="Pp3c26_10110V3.2"/>
    <property type="gene ID" value="Pp3c26_10110"/>
</dbReference>
<dbReference type="InParanoid" id="A0A7I4CR36"/>
<dbReference type="GeneID" id="112277867"/>
<dbReference type="Pfam" id="PF24840">
    <property type="entry name" value="NTF2_SigF"/>
    <property type="match status" value="1"/>
</dbReference>
<dbReference type="Gramene" id="Pp3c26_10110V3.1">
    <property type="protein sequence ID" value="Pp3c26_10110V3.1"/>
    <property type="gene ID" value="Pp3c26_10110"/>
</dbReference>
<dbReference type="EnsemblPlants" id="Pp3c26_10110V3.1">
    <property type="protein sequence ID" value="Pp3c26_10110V3.1"/>
    <property type="gene ID" value="Pp3c26_10110"/>
</dbReference>
<dbReference type="RefSeq" id="XP_073387733.1">
    <property type="nucleotide sequence ID" value="XM_073531632.1"/>
</dbReference>
<organism evidence="2 3">
    <name type="scientific">Physcomitrium patens</name>
    <name type="common">Spreading-leaved earth moss</name>
    <name type="synonym">Physcomitrella patens</name>
    <dbReference type="NCBI Taxonomy" id="3218"/>
    <lineage>
        <taxon>Eukaryota</taxon>
        <taxon>Viridiplantae</taxon>
        <taxon>Streptophyta</taxon>
        <taxon>Embryophyta</taxon>
        <taxon>Bryophyta</taxon>
        <taxon>Bryophytina</taxon>
        <taxon>Bryopsida</taxon>
        <taxon>Funariidae</taxon>
        <taxon>Funariales</taxon>
        <taxon>Funariaceae</taxon>
        <taxon>Physcomitrium</taxon>
    </lineage>
</organism>
<reference evidence="2 3" key="2">
    <citation type="journal article" date="2018" name="Plant J.">
        <title>The Physcomitrella patens chromosome-scale assembly reveals moss genome structure and evolution.</title>
        <authorList>
            <person name="Lang D."/>
            <person name="Ullrich K.K."/>
            <person name="Murat F."/>
            <person name="Fuchs J."/>
            <person name="Jenkins J."/>
            <person name="Haas F.B."/>
            <person name="Piednoel M."/>
            <person name="Gundlach H."/>
            <person name="Van Bel M."/>
            <person name="Meyberg R."/>
            <person name="Vives C."/>
            <person name="Morata J."/>
            <person name="Symeonidi A."/>
            <person name="Hiss M."/>
            <person name="Muchero W."/>
            <person name="Kamisugi Y."/>
            <person name="Saleh O."/>
            <person name="Blanc G."/>
            <person name="Decker E.L."/>
            <person name="van Gessel N."/>
            <person name="Grimwood J."/>
            <person name="Hayes R.D."/>
            <person name="Graham S.W."/>
            <person name="Gunter L.E."/>
            <person name="McDaniel S.F."/>
            <person name="Hoernstein S.N.W."/>
            <person name="Larsson A."/>
            <person name="Li F.W."/>
            <person name="Perroud P.F."/>
            <person name="Phillips J."/>
            <person name="Ranjan P."/>
            <person name="Rokshar D.S."/>
            <person name="Rothfels C.J."/>
            <person name="Schneider L."/>
            <person name="Shu S."/>
            <person name="Stevenson D.W."/>
            <person name="Thummler F."/>
            <person name="Tillich M."/>
            <person name="Villarreal Aguilar J.C."/>
            <person name="Widiez T."/>
            <person name="Wong G.K."/>
            <person name="Wymore A."/>
            <person name="Zhang Y."/>
            <person name="Zimmer A.D."/>
            <person name="Quatrano R.S."/>
            <person name="Mayer K.F.X."/>
            <person name="Goodstein D."/>
            <person name="Casacuberta J.M."/>
            <person name="Vandepoele K."/>
            <person name="Reski R."/>
            <person name="Cuming A.C."/>
            <person name="Tuskan G.A."/>
            <person name="Maumus F."/>
            <person name="Salse J."/>
            <person name="Schmutz J."/>
            <person name="Rensing S.A."/>
        </authorList>
    </citation>
    <scope>NUCLEOTIDE SEQUENCE [LARGE SCALE GENOMIC DNA]</scope>
    <source>
        <strain evidence="2 3">cv. Gransden 2004</strain>
    </source>
</reference>
<evidence type="ECO:0000313" key="3">
    <source>
        <dbReference type="Proteomes" id="UP000006727"/>
    </source>
</evidence>
<dbReference type="EMBL" id="ABEU02000026">
    <property type="status" value="NOT_ANNOTATED_CDS"/>
    <property type="molecule type" value="Genomic_DNA"/>
</dbReference>
<dbReference type="PANTHER" id="PTHR35393:SF1">
    <property type="entry name" value="SNOAL-LIKE DOMAIN-CONTAINING PROTEIN"/>
    <property type="match status" value="1"/>
</dbReference>
<proteinExistence type="predicted"/>